<evidence type="ECO:0000259" key="7">
    <source>
        <dbReference type="PROSITE" id="PS50110"/>
    </source>
</evidence>
<dbReference type="InterPro" id="IPR035965">
    <property type="entry name" value="PAS-like_dom_sf"/>
</dbReference>
<dbReference type="InterPro" id="IPR036890">
    <property type="entry name" value="HATPase_C_sf"/>
</dbReference>
<dbReference type="PANTHER" id="PTHR43065">
    <property type="entry name" value="SENSOR HISTIDINE KINASE"/>
    <property type="match status" value="1"/>
</dbReference>
<dbReference type="EC" id="2.7.13.3" evidence="2"/>
<evidence type="ECO:0000259" key="6">
    <source>
        <dbReference type="PROSITE" id="PS50109"/>
    </source>
</evidence>
<dbReference type="Pfam" id="PF02518">
    <property type="entry name" value="HATPase_c"/>
    <property type="match status" value="1"/>
</dbReference>
<dbReference type="Proteomes" id="UP000249061">
    <property type="component" value="Unassembled WGS sequence"/>
</dbReference>
<comment type="catalytic activity">
    <reaction evidence="1">
        <text>ATP + protein L-histidine = ADP + protein N-phospho-L-histidine.</text>
        <dbReference type="EC" id="2.7.13.3"/>
    </reaction>
</comment>
<dbReference type="Gene3D" id="1.10.287.130">
    <property type="match status" value="1"/>
</dbReference>
<evidence type="ECO:0000313" key="8">
    <source>
        <dbReference type="EMBL" id="PZR10819.1"/>
    </source>
</evidence>
<dbReference type="PROSITE" id="PS50109">
    <property type="entry name" value="HIS_KIN"/>
    <property type="match status" value="1"/>
</dbReference>
<dbReference type="EMBL" id="QFQP01000016">
    <property type="protein sequence ID" value="PZR10819.1"/>
    <property type="molecule type" value="Genomic_DNA"/>
</dbReference>
<dbReference type="SUPFAM" id="SSF55874">
    <property type="entry name" value="ATPase domain of HSP90 chaperone/DNA topoisomerase II/histidine kinase"/>
    <property type="match status" value="1"/>
</dbReference>
<evidence type="ECO:0000256" key="4">
    <source>
        <dbReference type="PROSITE-ProRule" id="PRU00169"/>
    </source>
</evidence>
<dbReference type="InterPro" id="IPR001789">
    <property type="entry name" value="Sig_transdc_resp-reg_receiver"/>
</dbReference>
<protein>
    <recommendedName>
        <fullName evidence="2">histidine kinase</fullName>
        <ecNumber evidence="2">2.7.13.3</ecNumber>
    </recommendedName>
</protein>
<evidence type="ECO:0000313" key="9">
    <source>
        <dbReference type="Proteomes" id="UP000249061"/>
    </source>
</evidence>
<keyword evidence="5" id="KW-1133">Transmembrane helix</keyword>
<dbReference type="InterPro" id="IPR036097">
    <property type="entry name" value="HisK_dim/P_sf"/>
</dbReference>
<dbReference type="Gene3D" id="3.40.50.2300">
    <property type="match status" value="1"/>
</dbReference>
<dbReference type="SMART" id="SM00448">
    <property type="entry name" value="REC"/>
    <property type="match status" value="1"/>
</dbReference>
<dbReference type="InterPro" id="IPR011006">
    <property type="entry name" value="CheY-like_superfamily"/>
</dbReference>
<keyword evidence="5" id="KW-0812">Transmembrane</keyword>
<dbReference type="PROSITE" id="PS50110">
    <property type="entry name" value="RESPONSE_REGULATORY"/>
    <property type="match status" value="1"/>
</dbReference>
<dbReference type="SUPFAM" id="SSF47384">
    <property type="entry name" value="Homodimeric domain of signal transducing histidine kinase"/>
    <property type="match status" value="1"/>
</dbReference>
<comment type="caution">
    <text evidence="8">The sequence shown here is derived from an EMBL/GenBank/DDBJ whole genome shotgun (WGS) entry which is preliminary data.</text>
</comment>
<dbReference type="CDD" id="cd00082">
    <property type="entry name" value="HisKA"/>
    <property type="match status" value="1"/>
</dbReference>
<dbReference type="SUPFAM" id="SSF55785">
    <property type="entry name" value="PYP-like sensor domain (PAS domain)"/>
    <property type="match status" value="1"/>
</dbReference>
<feature type="domain" description="Histidine kinase" evidence="6">
    <location>
        <begin position="334"/>
        <end position="547"/>
    </location>
</feature>
<organism evidence="8 9">
    <name type="scientific">Archangium gephyra</name>
    <dbReference type="NCBI Taxonomy" id="48"/>
    <lineage>
        <taxon>Bacteria</taxon>
        <taxon>Pseudomonadati</taxon>
        <taxon>Myxococcota</taxon>
        <taxon>Myxococcia</taxon>
        <taxon>Myxococcales</taxon>
        <taxon>Cystobacterineae</taxon>
        <taxon>Archangiaceae</taxon>
        <taxon>Archangium</taxon>
    </lineage>
</organism>
<proteinExistence type="predicted"/>
<feature type="domain" description="Response regulatory" evidence="7">
    <location>
        <begin position="571"/>
        <end position="686"/>
    </location>
</feature>
<feature type="transmembrane region" description="Helical" evidence="5">
    <location>
        <begin position="136"/>
        <end position="153"/>
    </location>
</feature>
<dbReference type="Pfam" id="PF00512">
    <property type="entry name" value="HisKA"/>
    <property type="match status" value="1"/>
</dbReference>
<sequence length="702" mass="74278">MAPMLPGSAAGGGATSFYKEVMSVDARRRERTASVLGLCIGVIGLVIAAYSTRALQAPVQFPVTAQTVVLALLCFVASGLARAGRGVAAGLLLSAIPTAGSVISVWATHQVGAGPFYVALGLVVALATLSGQALRWSIAFSLAGMAASAVIAWNVELGVTLPEQLMFNAVALSVLTALIVGVHARSYNKVLAQVAQQQARAAHVEARYRLITENTMGLVALIDTRNEVSYASPSFDRAIGRSPVGEPLARVLGDEQEASKVEALLSNARSGSPGRADVSRTGDAGLRTFDCQLSAVADSELLLCTARDVTAERLMATELEQAKKMEALGRFAGSIAHDFNNLLSVMRTCTTLVDQGMPADSALRADLNDVQESISRASNLTSQLLAFSRRDVVVPTRVEVGPLLTRVGELAKRLVGEKVTIEIDVEPEVWPLWSGPSQLDQIVMNLASNARDAMPEGGTLRISARNAPGTEVGDAVVMTFADTGHGMTAETRAHLFEPFFTTKPPGIGTGLGLATVFGVVKALGGKIEVESSVGKGTSFRIWLPRARDSELNVTPVQLPETRRPNRPSEATILVVDDDPDVRSLMVRLISQEGFQVVSVADAEQALAASLTFPELPVLVTDVLLPGHDGLWLAQKLTERYPSMRVVLVSGFAPDPQATARLVAQGARFVQKPFSPGALVQAIRESLGMTPRAQKLPPVHAQA</sequence>
<dbReference type="Gene3D" id="3.30.450.20">
    <property type="entry name" value="PAS domain"/>
    <property type="match status" value="1"/>
</dbReference>
<dbReference type="AlphaFoldDB" id="A0A2W5T5R0"/>
<dbReference type="InterPro" id="IPR003661">
    <property type="entry name" value="HisK_dim/P_dom"/>
</dbReference>
<dbReference type="Pfam" id="PF00072">
    <property type="entry name" value="Response_reg"/>
    <property type="match status" value="1"/>
</dbReference>
<dbReference type="SMART" id="SM00388">
    <property type="entry name" value="HisKA"/>
    <property type="match status" value="1"/>
</dbReference>
<accession>A0A2W5T5R0</accession>
<keyword evidence="5" id="KW-0472">Membrane</keyword>
<dbReference type="PRINTS" id="PR00344">
    <property type="entry name" value="BCTRLSENSOR"/>
</dbReference>
<reference evidence="8 9" key="1">
    <citation type="submission" date="2017-08" db="EMBL/GenBank/DDBJ databases">
        <title>Infants hospitalized years apart are colonized by the same room-sourced microbial strains.</title>
        <authorList>
            <person name="Brooks B."/>
            <person name="Olm M.R."/>
            <person name="Firek B.A."/>
            <person name="Baker R."/>
            <person name="Thomas B.C."/>
            <person name="Morowitz M.J."/>
            <person name="Banfield J.F."/>
        </authorList>
    </citation>
    <scope>NUCLEOTIDE SEQUENCE [LARGE SCALE GENOMIC DNA]</scope>
    <source>
        <strain evidence="8">S2_003_000_R2_14</strain>
    </source>
</reference>
<dbReference type="GO" id="GO:0000155">
    <property type="term" value="F:phosphorelay sensor kinase activity"/>
    <property type="evidence" value="ECO:0007669"/>
    <property type="project" value="InterPro"/>
</dbReference>
<dbReference type="InterPro" id="IPR003594">
    <property type="entry name" value="HATPase_dom"/>
</dbReference>
<feature type="modified residue" description="4-aspartylphosphate" evidence="4">
    <location>
        <position position="621"/>
    </location>
</feature>
<feature type="transmembrane region" description="Helical" evidence="5">
    <location>
        <begin position="88"/>
        <end position="107"/>
    </location>
</feature>
<evidence type="ECO:0000256" key="1">
    <source>
        <dbReference type="ARBA" id="ARBA00000085"/>
    </source>
</evidence>
<keyword evidence="3 4" id="KW-0597">Phosphoprotein</keyword>
<dbReference type="PANTHER" id="PTHR43065:SF42">
    <property type="entry name" value="TWO-COMPONENT SENSOR PPRA"/>
    <property type="match status" value="1"/>
</dbReference>
<evidence type="ECO:0000256" key="3">
    <source>
        <dbReference type="ARBA" id="ARBA00022553"/>
    </source>
</evidence>
<dbReference type="SMART" id="SM00387">
    <property type="entry name" value="HATPase_c"/>
    <property type="match status" value="1"/>
</dbReference>
<dbReference type="InterPro" id="IPR005467">
    <property type="entry name" value="His_kinase_dom"/>
</dbReference>
<evidence type="ECO:0000256" key="2">
    <source>
        <dbReference type="ARBA" id="ARBA00012438"/>
    </source>
</evidence>
<name>A0A2W5T5R0_9BACT</name>
<dbReference type="Gene3D" id="3.30.565.10">
    <property type="entry name" value="Histidine kinase-like ATPase, C-terminal domain"/>
    <property type="match status" value="1"/>
</dbReference>
<dbReference type="SUPFAM" id="SSF52172">
    <property type="entry name" value="CheY-like"/>
    <property type="match status" value="1"/>
</dbReference>
<feature type="transmembrane region" description="Helical" evidence="5">
    <location>
        <begin position="63"/>
        <end position="81"/>
    </location>
</feature>
<feature type="transmembrane region" description="Helical" evidence="5">
    <location>
        <begin position="32"/>
        <end position="51"/>
    </location>
</feature>
<evidence type="ECO:0000256" key="5">
    <source>
        <dbReference type="SAM" id="Phobius"/>
    </source>
</evidence>
<dbReference type="InterPro" id="IPR004358">
    <property type="entry name" value="Sig_transdc_His_kin-like_C"/>
</dbReference>
<gene>
    <name evidence="8" type="ORF">DI536_19285</name>
</gene>
<feature type="transmembrane region" description="Helical" evidence="5">
    <location>
        <begin position="113"/>
        <end position="129"/>
    </location>
</feature>